<evidence type="ECO:0000313" key="3">
    <source>
        <dbReference type="Proteomes" id="UP000034680"/>
    </source>
</evidence>
<feature type="region of interest" description="Disordered" evidence="1">
    <location>
        <begin position="320"/>
        <end position="347"/>
    </location>
</feature>
<dbReference type="EMBL" id="LCUC01000246">
    <property type="protein sequence ID" value="KKY33401.1"/>
    <property type="molecule type" value="Genomic_DNA"/>
</dbReference>
<keyword evidence="3" id="KW-1185">Reference proteome</keyword>
<accession>A0A0G2FH04</accession>
<feature type="compositionally biased region" description="Polar residues" evidence="1">
    <location>
        <begin position="330"/>
        <end position="347"/>
    </location>
</feature>
<feature type="compositionally biased region" description="Acidic residues" evidence="1">
    <location>
        <begin position="22"/>
        <end position="38"/>
    </location>
</feature>
<proteinExistence type="predicted"/>
<dbReference type="PANTHER" id="PTHR42106:SF1">
    <property type="match status" value="1"/>
</dbReference>
<dbReference type="Proteomes" id="UP000034680">
    <property type="component" value="Unassembled WGS sequence"/>
</dbReference>
<gene>
    <name evidence="2" type="ORF">UCDDA912_g06624</name>
</gene>
<feature type="compositionally biased region" description="Low complexity" evidence="1">
    <location>
        <begin position="86"/>
        <end position="101"/>
    </location>
</feature>
<reference evidence="2 3" key="1">
    <citation type="submission" date="2015-05" db="EMBL/GenBank/DDBJ databases">
        <title>Distinctive expansion of gene families associated with plant cell wall degradation and secondary metabolism in the genomes of grapevine trunk pathogens.</title>
        <authorList>
            <person name="Lawrence D.P."/>
            <person name="Travadon R."/>
            <person name="Rolshausen P.E."/>
            <person name="Baumgartner K."/>
        </authorList>
    </citation>
    <scope>NUCLEOTIDE SEQUENCE [LARGE SCALE GENOMIC DNA]</scope>
    <source>
        <strain evidence="2">DA912</strain>
    </source>
</reference>
<feature type="region of interest" description="Disordered" evidence="1">
    <location>
        <begin position="193"/>
        <end position="224"/>
    </location>
</feature>
<feature type="compositionally biased region" description="Basic and acidic residues" evidence="1">
    <location>
        <begin position="74"/>
        <end position="83"/>
    </location>
</feature>
<feature type="compositionally biased region" description="Polar residues" evidence="1">
    <location>
        <begin position="444"/>
        <end position="466"/>
    </location>
</feature>
<feature type="region of interest" description="Disordered" evidence="1">
    <location>
        <begin position="22"/>
        <end position="179"/>
    </location>
</feature>
<evidence type="ECO:0000256" key="1">
    <source>
        <dbReference type="SAM" id="MobiDB-lite"/>
    </source>
</evidence>
<feature type="compositionally biased region" description="Polar residues" evidence="1">
    <location>
        <begin position="502"/>
        <end position="514"/>
    </location>
</feature>
<dbReference type="OrthoDB" id="340550at2759"/>
<protein>
    <submittedName>
        <fullName evidence="2">Uncharacterized protein</fullName>
    </submittedName>
</protein>
<name>A0A0G2FH04_9PEZI</name>
<feature type="compositionally biased region" description="Polar residues" evidence="1">
    <location>
        <begin position="193"/>
        <end position="207"/>
    </location>
</feature>
<reference evidence="2 3" key="2">
    <citation type="submission" date="2015-05" db="EMBL/GenBank/DDBJ databases">
        <authorList>
            <person name="Morales-Cruz A."/>
            <person name="Amrine K.C."/>
            <person name="Cantu D."/>
        </authorList>
    </citation>
    <scope>NUCLEOTIDE SEQUENCE [LARGE SCALE GENOMIC DNA]</scope>
    <source>
        <strain evidence="2">DA912</strain>
    </source>
</reference>
<comment type="caution">
    <text evidence="2">The sequence shown here is derived from an EMBL/GenBank/DDBJ whole genome shotgun (WGS) entry which is preliminary data.</text>
</comment>
<feature type="compositionally biased region" description="Low complexity" evidence="1">
    <location>
        <begin position="122"/>
        <end position="136"/>
    </location>
</feature>
<dbReference type="PANTHER" id="PTHR42106">
    <property type="entry name" value="CHROMOSOME 10, WHOLE GENOME SHOTGUN SEQUENCE"/>
    <property type="match status" value="1"/>
</dbReference>
<organism evidence="2 3">
    <name type="scientific">Diaporthe ampelina</name>
    <dbReference type="NCBI Taxonomy" id="1214573"/>
    <lineage>
        <taxon>Eukaryota</taxon>
        <taxon>Fungi</taxon>
        <taxon>Dikarya</taxon>
        <taxon>Ascomycota</taxon>
        <taxon>Pezizomycotina</taxon>
        <taxon>Sordariomycetes</taxon>
        <taxon>Sordariomycetidae</taxon>
        <taxon>Diaporthales</taxon>
        <taxon>Diaporthaceae</taxon>
        <taxon>Diaporthe</taxon>
    </lineage>
</organism>
<feature type="region of interest" description="Disordered" evidence="1">
    <location>
        <begin position="391"/>
        <end position="577"/>
    </location>
</feature>
<dbReference type="AlphaFoldDB" id="A0A0G2FH04"/>
<evidence type="ECO:0000313" key="2">
    <source>
        <dbReference type="EMBL" id="KKY33401.1"/>
    </source>
</evidence>
<dbReference type="STRING" id="1214573.A0A0G2FH04"/>
<sequence length="577" mass="61649">MAHRPHLLHTPVVEYDEVAVMDVGEEGDGEGEGEGDLDGDGHVGRTPGGRHHMRSLSDGGRTPQKFTPAQLADAARRTSKDDSTISLPLRDSFSSSTSPSVPLAPPVTPHRSDFPMRGLSLQMPPQASTPPSQQQLQHHHDQQQQQQSNPPGSRPAPLSPKLDHSQIYSSPTNILPRRSRGLDFSRAATSLHHTTIAEQSSPDSSPTVAGRAMNIPSRRPGDFGAPEQTSNSLWSMMGNQERFHISSSLGSAANIVSDSSTSSDEDDIMDEDMDEPYLMTPQVPKSKNFARIKAALAEEGAPVESEFRRESEVIRQVREDIDFDPPRQTPQPASVAATTQSSPNMPIQDSLEDAVEDAMMVDSNALGLSSSFKHQAHRNSKGKVFWENFSETSSVGGSRTTPPPPGPPRGSSSGMSLDDMNMDSPFANSGPGGGNGGFMFPMNTTPSSGNDTPQPSGSSSMPTTEQPLPPSVADVTRRLTKRRRDDDLDPVSFKRRAVSPGMSVQGSPIMQSPMQHAPWGSRPGSNGGGGDRGGRNDTPNSETSGSGNGGDKARAKGRIGFQGMVDTNDGITRLSIE</sequence>